<dbReference type="STRING" id="1077348.A0A2G8RWA5"/>
<evidence type="ECO:0000313" key="1">
    <source>
        <dbReference type="EMBL" id="PIL25793.1"/>
    </source>
</evidence>
<dbReference type="Gene3D" id="3.80.10.10">
    <property type="entry name" value="Ribonuclease Inhibitor"/>
    <property type="match status" value="1"/>
</dbReference>
<accession>A0A2G8RWA5</accession>
<name>A0A2G8RWA5_9APHY</name>
<dbReference type="OrthoDB" id="2752495at2759"/>
<comment type="caution">
    <text evidence="1">The sequence shown here is derived from an EMBL/GenBank/DDBJ whole genome shotgun (WGS) entry which is preliminary data.</text>
</comment>
<dbReference type="InterPro" id="IPR032675">
    <property type="entry name" value="LRR_dom_sf"/>
</dbReference>
<keyword evidence="2" id="KW-1185">Reference proteome</keyword>
<dbReference type="SUPFAM" id="SSF52047">
    <property type="entry name" value="RNI-like"/>
    <property type="match status" value="1"/>
</dbReference>
<dbReference type="EMBL" id="AYKW01000045">
    <property type="protein sequence ID" value="PIL25793.1"/>
    <property type="molecule type" value="Genomic_DNA"/>
</dbReference>
<protein>
    <submittedName>
        <fullName evidence="1">Uncharacterized protein</fullName>
    </submittedName>
</protein>
<organism evidence="1 2">
    <name type="scientific">Ganoderma sinense ZZ0214-1</name>
    <dbReference type="NCBI Taxonomy" id="1077348"/>
    <lineage>
        <taxon>Eukaryota</taxon>
        <taxon>Fungi</taxon>
        <taxon>Dikarya</taxon>
        <taxon>Basidiomycota</taxon>
        <taxon>Agaricomycotina</taxon>
        <taxon>Agaricomycetes</taxon>
        <taxon>Polyporales</taxon>
        <taxon>Polyporaceae</taxon>
        <taxon>Ganoderma</taxon>
    </lineage>
</organism>
<dbReference type="AlphaFoldDB" id="A0A2G8RWA5"/>
<proteinExistence type="predicted"/>
<gene>
    <name evidence="1" type="ORF">GSI_11543</name>
</gene>
<evidence type="ECO:0000313" key="2">
    <source>
        <dbReference type="Proteomes" id="UP000230002"/>
    </source>
</evidence>
<reference evidence="1 2" key="1">
    <citation type="journal article" date="2015" name="Sci. Rep.">
        <title>Chromosome-level genome map provides insights into diverse defense mechanisms in the medicinal fungus Ganoderma sinense.</title>
        <authorList>
            <person name="Zhu Y."/>
            <person name="Xu J."/>
            <person name="Sun C."/>
            <person name="Zhou S."/>
            <person name="Xu H."/>
            <person name="Nelson D.R."/>
            <person name="Qian J."/>
            <person name="Song J."/>
            <person name="Luo H."/>
            <person name="Xiang L."/>
            <person name="Li Y."/>
            <person name="Xu Z."/>
            <person name="Ji A."/>
            <person name="Wang L."/>
            <person name="Lu S."/>
            <person name="Hayward A."/>
            <person name="Sun W."/>
            <person name="Li X."/>
            <person name="Schwartz D.C."/>
            <person name="Wang Y."/>
            <person name="Chen S."/>
        </authorList>
    </citation>
    <scope>NUCLEOTIDE SEQUENCE [LARGE SCALE GENOMIC DNA]</scope>
    <source>
        <strain evidence="1 2">ZZ0214-1</strain>
    </source>
</reference>
<dbReference type="Proteomes" id="UP000230002">
    <property type="component" value="Unassembled WGS sequence"/>
</dbReference>
<sequence>MTRATSRSLPDVPDILHHVFSYLDPIHQSGDGQAYESRLSLAFAARTCHGFTGPALDVLWKRLPDDQPLADLLCELGIATREGVQEDFGHLGQKKPGRYCLPYKGGGGYRLAGVAEAYEKHWRLSRGYDLKYVLQTTDDPRTHPNWPRFVEYASRVRAITLFVFDGPAWSAIWEELLAVTDRAPILPRLLSVAFCHFTPQTINRGAFALISPSVHNLNLSISSDVWFQRNEKFRSIFTQNFSAALEIEKLRIDFPPYTVGESLLQTHCSQLLHLEISPLLDLDGLRSLTALPALQHLSISLSREDFPEINPSFTFESITTLVVEGTWTNLSTLLDTIRLPSMHMLSVTGWEHGDPVTELVKAATQCFRTLASRHPSITSLSVSATHGRVPSSRGCIVFGIPLIEDAFPASLLDIVHPLLALTTLHRLELGFPSYFDIACTETDLRAIAEAFPALETFHLRVWPYFGFALRDGSNNDPPERVRGGQLEALRYFARNCPRLQVLHLPAMEMTEWTLTLAESLGDRQPQSRELHGLRTLVIPRVLLPAGRVDIAGRVSEVVRGVFPLAVSPFRLERLTMEEDWAVADGDSKCPECARGSGLTFAFNPYADPK</sequence>